<name>A0A1Y5RZ57_9RHOB</name>
<dbReference type="OrthoDB" id="9815326at2"/>
<dbReference type="SUPFAM" id="SSF53187">
    <property type="entry name" value="Zn-dependent exopeptidases"/>
    <property type="match status" value="1"/>
</dbReference>
<dbReference type="InterPro" id="IPR011227">
    <property type="entry name" value="UCP029730"/>
</dbReference>
<keyword evidence="2" id="KW-1185">Reference proteome</keyword>
<dbReference type="AlphaFoldDB" id="A0A1Y5RZ57"/>
<dbReference type="InterPro" id="IPR007709">
    <property type="entry name" value="N-FG_amidohydro"/>
</dbReference>
<accession>A0A1Y5RZ57</accession>
<dbReference type="Proteomes" id="UP000193827">
    <property type="component" value="Unassembled WGS sequence"/>
</dbReference>
<keyword evidence="1" id="KW-0378">Hydrolase</keyword>
<dbReference type="RefSeq" id="WP_085891578.1">
    <property type="nucleotide sequence ID" value="NZ_FWFL01000003.1"/>
</dbReference>
<dbReference type="Pfam" id="PF05013">
    <property type="entry name" value="FGase"/>
    <property type="match status" value="1"/>
</dbReference>
<dbReference type="EMBL" id="FWFL01000003">
    <property type="protein sequence ID" value="SLN28783.1"/>
    <property type="molecule type" value="Genomic_DNA"/>
</dbReference>
<evidence type="ECO:0000313" key="2">
    <source>
        <dbReference type="Proteomes" id="UP000193827"/>
    </source>
</evidence>
<protein>
    <submittedName>
        <fullName evidence="1">N-formylglutamate amidohydrolase</fullName>
    </submittedName>
</protein>
<organism evidence="1 2">
    <name type="scientific">Roseovarius litorisediminis</name>
    <dbReference type="NCBI Taxonomy" id="1312363"/>
    <lineage>
        <taxon>Bacteria</taxon>
        <taxon>Pseudomonadati</taxon>
        <taxon>Pseudomonadota</taxon>
        <taxon>Alphaproteobacteria</taxon>
        <taxon>Rhodobacterales</taxon>
        <taxon>Roseobacteraceae</taxon>
        <taxon>Roseovarius</taxon>
    </lineage>
</organism>
<evidence type="ECO:0000313" key="1">
    <source>
        <dbReference type="EMBL" id="SLN28783.1"/>
    </source>
</evidence>
<gene>
    <name evidence="1" type="ORF">PEL8287_01315</name>
</gene>
<proteinExistence type="predicted"/>
<sequence length="258" mass="27881">MHNAGWPPAAVFGIAGTAPVVLVCEHASDFIPPEFSGLGLAAGVEKSHAAWDIGALDVSKCLSARLSAPLVAGQVSRLVYDCNRPLEAPDCIPAKSEIFEIPGNRNLSDADKQARFETIHSPFHETIGWVLDRQIPFANAPVLLITIHSFTPIYNGKKRELDLGYLFHSKGKIANSAVSVEKKRGVMRAAVNEPYAASDGVTYTLAKHAEARGLDSVMIEIRNDMIDTPEKAERVAGHLAETLGRVDARCKSLEGFQV</sequence>
<dbReference type="Gene3D" id="3.40.630.40">
    <property type="entry name" value="Zn-dependent exopeptidases"/>
    <property type="match status" value="1"/>
</dbReference>
<dbReference type="GO" id="GO:0016787">
    <property type="term" value="F:hydrolase activity"/>
    <property type="evidence" value="ECO:0007669"/>
    <property type="project" value="UniProtKB-KW"/>
</dbReference>
<dbReference type="PIRSF" id="PIRSF029730">
    <property type="entry name" value="UCP029730"/>
    <property type="match status" value="1"/>
</dbReference>
<reference evidence="1 2" key="1">
    <citation type="submission" date="2017-03" db="EMBL/GenBank/DDBJ databases">
        <authorList>
            <person name="Afonso C.L."/>
            <person name="Miller P.J."/>
            <person name="Scott M.A."/>
            <person name="Spackman E."/>
            <person name="Goraichik I."/>
            <person name="Dimitrov K.M."/>
            <person name="Suarez D.L."/>
            <person name="Swayne D.E."/>
        </authorList>
    </citation>
    <scope>NUCLEOTIDE SEQUENCE [LARGE SCALE GENOMIC DNA]</scope>
    <source>
        <strain evidence="1 2">CECT 8287</strain>
    </source>
</reference>